<protein>
    <submittedName>
        <fullName evidence="1">Uncharacterized protein</fullName>
    </submittedName>
</protein>
<name>A0A2P2N968_RHIMU</name>
<organism evidence="1">
    <name type="scientific">Rhizophora mucronata</name>
    <name type="common">Asiatic mangrove</name>
    <dbReference type="NCBI Taxonomy" id="61149"/>
    <lineage>
        <taxon>Eukaryota</taxon>
        <taxon>Viridiplantae</taxon>
        <taxon>Streptophyta</taxon>
        <taxon>Embryophyta</taxon>
        <taxon>Tracheophyta</taxon>
        <taxon>Spermatophyta</taxon>
        <taxon>Magnoliopsida</taxon>
        <taxon>eudicotyledons</taxon>
        <taxon>Gunneridae</taxon>
        <taxon>Pentapetalae</taxon>
        <taxon>rosids</taxon>
        <taxon>fabids</taxon>
        <taxon>Malpighiales</taxon>
        <taxon>Rhizophoraceae</taxon>
        <taxon>Rhizophora</taxon>
    </lineage>
</organism>
<dbReference type="AlphaFoldDB" id="A0A2P2N968"/>
<sequence length="51" mass="5990">MGTLYLWRKSLNFLKSKETTQQWVPAMSINRRLSNLKKSVYKLGEVPYTSP</sequence>
<evidence type="ECO:0000313" key="1">
    <source>
        <dbReference type="EMBL" id="MBX39029.1"/>
    </source>
</evidence>
<proteinExistence type="predicted"/>
<accession>A0A2P2N968</accession>
<reference evidence="1" key="1">
    <citation type="submission" date="2018-02" db="EMBL/GenBank/DDBJ databases">
        <title>Rhizophora mucronata_Transcriptome.</title>
        <authorList>
            <person name="Meera S.P."/>
            <person name="Sreeshan A."/>
            <person name="Augustine A."/>
        </authorList>
    </citation>
    <scope>NUCLEOTIDE SEQUENCE</scope>
    <source>
        <tissue evidence="1">Leaf</tissue>
    </source>
</reference>
<dbReference type="EMBL" id="GGEC01058545">
    <property type="protein sequence ID" value="MBX39029.1"/>
    <property type="molecule type" value="Transcribed_RNA"/>
</dbReference>